<gene>
    <name evidence="2" type="ORF">CITCOLO1_LOCUS21790</name>
</gene>
<feature type="transmembrane region" description="Helical" evidence="1">
    <location>
        <begin position="106"/>
        <end position="130"/>
    </location>
</feature>
<keyword evidence="3" id="KW-1185">Reference proteome</keyword>
<dbReference type="EMBL" id="OZ021743">
    <property type="protein sequence ID" value="CAK9329344.1"/>
    <property type="molecule type" value="Genomic_DNA"/>
</dbReference>
<keyword evidence="1" id="KW-0472">Membrane</keyword>
<evidence type="ECO:0000256" key="1">
    <source>
        <dbReference type="SAM" id="Phobius"/>
    </source>
</evidence>
<sequence length="190" mass="21374">MASTEIIPIIQHPFSSSSPTISATVDTMLIKEYGNKDGNQHPFFLQLTSQATAAANFKRQRRRRVSRESILPGHNVGHAVAVTFLAVRLCFRVLRCLCLQMDSKISIPWMLCCFYFPWSTSSCILLSALWPDSRSIKYGDQPRNRLDIYLPKTGHGQKPKPVVAFVTGGAWIMVIKHGVLFLGHSNQRET</sequence>
<feature type="transmembrane region" description="Helical" evidence="1">
    <location>
        <begin position="76"/>
        <end position="94"/>
    </location>
</feature>
<feature type="transmembrane region" description="Helical" evidence="1">
    <location>
        <begin position="162"/>
        <end position="183"/>
    </location>
</feature>
<evidence type="ECO:0000313" key="2">
    <source>
        <dbReference type="EMBL" id="CAK9329344.1"/>
    </source>
</evidence>
<keyword evidence="1" id="KW-0812">Transmembrane</keyword>
<accession>A0ABP0Z984</accession>
<protein>
    <submittedName>
        <fullName evidence="2">Uncharacterized protein</fullName>
    </submittedName>
</protein>
<reference evidence="2 3" key="1">
    <citation type="submission" date="2024-03" db="EMBL/GenBank/DDBJ databases">
        <authorList>
            <person name="Gkanogiannis A."/>
            <person name="Becerra Lopez-Lavalle L."/>
        </authorList>
    </citation>
    <scope>NUCLEOTIDE SEQUENCE [LARGE SCALE GENOMIC DNA]</scope>
</reference>
<name>A0ABP0Z984_9ROSI</name>
<dbReference type="InterPro" id="IPR029058">
    <property type="entry name" value="AB_hydrolase_fold"/>
</dbReference>
<organism evidence="2 3">
    <name type="scientific">Citrullus colocynthis</name>
    <name type="common">colocynth</name>
    <dbReference type="NCBI Taxonomy" id="252529"/>
    <lineage>
        <taxon>Eukaryota</taxon>
        <taxon>Viridiplantae</taxon>
        <taxon>Streptophyta</taxon>
        <taxon>Embryophyta</taxon>
        <taxon>Tracheophyta</taxon>
        <taxon>Spermatophyta</taxon>
        <taxon>Magnoliopsida</taxon>
        <taxon>eudicotyledons</taxon>
        <taxon>Gunneridae</taxon>
        <taxon>Pentapetalae</taxon>
        <taxon>rosids</taxon>
        <taxon>fabids</taxon>
        <taxon>Cucurbitales</taxon>
        <taxon>Cucurbitaceae</taxon>
        <taxon>Benincaseae</taxon>
        <taxon>Citrullus</taxon>
    </lineage>
</organism>
<dbReference type="SUPFAM" id="SSF53474">
    <property type="entry name" value="alpha/beta-Hydrolases"/>
    <property type="match status" value="1"/>
</dbReference>
<dbReference type="Gene3D" id="3.40.50.1820">
    <property type="entry name" value="alpha/beta hydrolase"/>
    <property type="match status" value="1"/>
</dbReference>
<evidence type="ECO:0000313" key="3">
    <source>
        <dbReference type="Proteomes" id="UP001642487"/>
    </source>
</evidence>
<dbReference type="Proteomes" id="UP001642487">
    <property type="component" value="Chromosome 9"/>
</dbReference>
<proteinExistence type="predicted"/>
<keyword evidence="1" id="KW-1133">Transmembrane helix</keyword>